<reference evidence="1 2" key="1">
    <citation type="journal article" date="2020" name="bioRxiv">
        <title>Sequence and annotation of 42 cannabis genomes reveals extensive copy number variation in cannabinoid synthesis and pathogen resistance genes.</title>
        <authorList>
            <person name="Mckernan K.J."/>
            <person name="Helbert Y."/>
            <person name="Kane L.T."/>
            <person name="Ebling H."/>
            <person name="Zhang L."/>
            <person name="Liu B."/>
            <person name="Eaton Z."/>
            <person name="Mclaughlin S."/>
            <person name="Kingan S."/>
            <person name="Baybayan P."/>
            <person name="Concepcion G."/>
            <person name="Jordan M."/>
            <person name="Riva A."/>
            <person name="Barbazuk W."/>
            <person name="Harkins T."/>
        </authorList>
    </citation>
    <scope>NUCLEOTIDE SEQUENCE [LARGE SCALE GENOMIC DNA]</scope>
    <source>
        <strain evidence="2">cv. Jamaican Lion 4</strain>
        <tissue evidence="1">Leaf</tissue>
    </source>
</reference>
<dbReference type="AlphaFoldDB" id="A0A7J6EUZ9"/>
<evidence type="ECO:0000313" key="1">
    <source>
        <dbReference type="EMBL" id="KAF4362208.1"/>
    </source>
</evidence>
<comment type="caution">
    <text evidence="1">The sequence shown here is derived from an EMBL/GenBank/DDBJ whole genome shotgun (WGS) entry which is preliminary data.</text>
</comment>
<protein>
    <submittedName>
        <fullName evidence="1">Uncharacterized protein</fullName>
    </submittedName>
</protein>
<sequence length="135" mass="15695">MAAEVTATMVETVEIDNNVGTRNMGGTVYKALLAKQSWRCIRHPSSLSTKVLQQFLMVPPKPTEIVEWCYQFLMEYQESTGMKQKGNQRQDARWDPPVEGMLKLNIDASVRKQDDKQMIKMFHWYWKPGQNNNVK</sequence>
<name>A0A7J6EUZ9_CANSA</name>
<proteinExistence type="predicted"/>
<keyword evidence="2" id="KW-1185">Reference proteome</keyword>
<accession>A0A7J6EUZ9</accession>
<dbReference type="Proteomes" id="UP000583929">
    <property type="component" value="Unassembled WGS sequence"/>
</dbReference>
<evidence type="ECO:0000313" key="2">
    <source>
        <dbReference type="Proteomes" id="UP000583929"/>
    </source>
</evidence>
<dbReference type="EMBL" id="JAATIQ010000316">
    <property type="protein sequence ID" value="KAF4362208.1"/>
    <property type="molecule type" value="Genomic_DNA"/>
</dbReference>
<organism evidence="1 2">
    <name type="scientific">Cannabis sativa</name>
    <name type="common">Hemp</name>
    <name type="synonym">Marijuana</name>
    <dbReference type="NCBI Taxonomy" id="3483"/>
    <lineage>
        <taxon>Eukaryota</taxon>
        <taxon>Viridiplantae</taxon>
        <taxon>Streptophyta</taxon>
        <taxon>Embryophyta</taxon>
        <taxon>Tracheophyta</taxon>
        <taxon>Spermatophyta</taxon>
        <taxon>Magnoliopsida</taxon>
        <taxon>eudicotyledons</taxon>
        <taxon>Gunneridae</taxon>
        <taxon>Pentapetalae</taxon>
        <taxon>rosids</taxon>
        <taxon>fabids</taxon>
        <taxon>Rosales</taxon>
        <taxon>Cannabaceae</taxon>
        <taxon>Cannabis</taxon>
    </lineage>
</organism>
<gene>
    <name evidence="1" type="ORF">G4B88_009488</name>
</gene>